<dbReference type="EC" id="2.1.1.171" evidence="3"/>
<dbReference type="Gene3D" id="3.40.50.150">
    <property type="entry name" value="Vaccinia Virus protein VP39"/>
    <property type="match status" value="1"/>
</dbReference>
<dbReference type="InterPro" id="IPR029063">
    <property type="entry name" value="SAM-dependent_MTases_sf"/>
</dbReference>
<keyword evidence="1 3" id="KW-0489">Methyltransferase</keyword>
<dbReference type="Pfam" id="PF03602">
    <property type="entry name" value="Cons_hypoth95"/>
    <property type="match status" value="1"/>
</dbReference>
<dbReference type="PANTHER" id="PTHR43542:SF1">
    <property type="entry name" value="METHYLTRANSFERASE"/>
    <property type="match status" value="1"/>
</dbReference>
<dbReference type="NCBIfam" id="TIGR00095">
    <property type="entry name" value="16S rRNA (guanine(966)-N(2))-methyltransferase RsmD"/>
    <property type="match status" value="1"/>
</dbReference>
<evidence type="ECO:0000313" key="4">
    <source>
        <dbReference type="EMBL" id="GGD59327.1"/>
    </source>
</evidence>
<dbReference type="SUPFAM" id="SSF53335">
    <property type="entry name" value="S-adenosyl-L-methionine-dependent methyltransferases"/>
    <property type="match status" value="1"/>
</dbReference>
<dbReference type="RefSeq" id="WP_099034727.1">
    <property type="nucleotide sequence ID" value="NZ_BMGJ01000004.1"/>
</dbReference>
<evidence type="ECO:0000256" key="3">
    <source>
        <dbReference type="PIRNR" id="PIRNR004553"/>
    </source>
</evidence>
<dbReference type="GO" id="GO:0032259">
    <property type="term" value="P:methylation"/>
    <property type="evidence" value="ECO:0007669"/>
    <property type="project" value="UniProtKB-KW"/>
</dbReference>
<dbReference type="GO" id="GO:0008168">
    <property type="term" value="F:methyltransferase activity"/>
    <property type="evidence" value="ECO:0007669"/>
    <property type="project" value="UniProtKB-KW"/>
</dbReference>
<sequence length="201" mass="22628">MKRAVKTRTKAQGQIRIIAGRWRGRKLPVLDLQGLRPTTDRNKETLFNWLAPYVAERCCLDAFAGSGGLGLEALSRHATRVDFIEQDKGAVRMLRENTRRLELTPEQAQVHQGEMLNTLSRLSGPFSLVFLDPPFNKGLLQQAVNALEQSEKLTEDALIYLEMEKGTQLAVPAQWQLLKHKQSGQVDYRLYQSGVQGKADA</sequence>
<reference evidence="5" key="1">
    <citation type="journal article" date="2019" name="Int. J. Syst. Evol. Microbiol.">
        <title>The Global Catalogue of Microorganisms (GCM) 10K type strain sequencing project: providing services to taxonomists for standard genome sequencing and annotation.</title>
        <authorList>
            <consortium name="The Broad Institute Genomics Platform"/>
            <consortium name="The Broad Institute Genome Sequencing Center for Infectious Disease"/>
            <person name="Wu L."/>
            <person name="Ma J."/>
        </authorList>
    </citation>
    <scope>NUCLEOTIDE SEQUENCE [LARGE SCALE GENOMIC DNA]</scope>
    <source>
        <strain evidence="5">CGMCC 1.12923</strain>
    </source>
</reference>
<proteinExistence type="inferred from homology"/>
<keyword evidence="2 3" id="KW-0808">Transferase</keyword>
<comment type="function">
    <text evidence="3">Specifically methylates the guanine in position 966 of 16S rRNA in the assembled 30S particle.</text>
</comment>
<evidence type="ECO:0000256" key="1">
    <source>
        <dbReference type="ARBA" id="ARBA00022603"/>
    </source>
</evidence>
<dbReference type="PANTHER" id="PTHR43542">
    <property type="entry name" value="METHYLTRANSFERASE"/>
    <property type="match status" value="1"/>
</dbReference>
<name>A0ABQ1R839_9ALTE</name>
<protein>
    <recommendedName>
        <fullName evidence="3">Ribosomal RNA small subunit methyltransferase D</fullName>
        <ecNumber evidence="3">2.1.1.171</ecNumber>
    </recommendedName>
</protein>
<evidence type="ECO:0000256" key="2">
    <source>
        <dbReference type="ARBA" id="ARBA00022679"/>
    </source>
</evidence>
<keyword evidence="3" id="KW-0949">S-adenosyl-L-methionine</keyword>
<dbReference type="CDD" id="cd02440">
    <property type="entry name" value="AdoMet_MTases"/>
    <property type="match status" value="1"/>
</dbReference>
<comment type="catalytic activity">
    <reaction evidence="3">
        <text>guanosine(966) in 16S rRNA + S-adenosyl-L-methionine = N(2)-methylguanosine(966) in 16S rRNA + S-adenosyl-L-homocysteine + H(+)</text>
        <dbReference type="Rhea" id="RHEA:23548"/>
        <dbReference type="Rhea" id="RHEA-COMP:10211"/>
        <dbReference type="Rhea" id="RHEA-COMP:10212"/>
        <dbReference type="ChEBI" id="CHEBI:15378"/>
        <dbReference type="ChEBI" id="CHEBI:57856"/>
        <dbReference type="ChEBI" id="CHEBI:59789"/>
        <dbReference type="ChEBI" id="CHEBI:74269"/>
        <dbReference type="ChEBI" id="CHEBI:74481"/>
        <dbReference type="EC" id="2.1.1.171"/>
    </reaction>
</comment>
<comment type="caution">
    <text evidence="4">The sequence shown here is derived from an EMBL/GenBank/DDBJ whole genome shotgun (WGS) entry which is preliminary data.</text>
</comment>
<evidence type="ECO:0000313" key="5">
    <source>
        <dbReference type="Proteomes" id="UP000614272"/>
    </source>
</evidence>
<dbReference type="EMBL" id="BMGJ01000004">
    <property type="protein sequence ID" value="GGD59327.1"/>
    <property type="molecule type" value="Genomic_DNA"/>
</dbReference>
<accession>A0ABQ1R839</accession>
<keyword evidence="3" id="KW-0698">rRNA processing</keyword>
<gene>
    <name evidence="4" type="ORF">GCM10011357_13260</name>
</gene>
<dbReference type="InterPro" id="IPR004398">
    <property type="entry name" value="RNA_MeTrfase_RsmD"/>
</dbReference>
<dbReference type="Proteomes" id="UP000614272">
    <property type="component" value="Unassembled WGS sequence"/>
</dbReference>
<comment type="similarity">
    <text evidence="3">Belongs to the methyltransferase superfamily. RsmD family.</text>
</comment>
<dbReference type="PIRSF" id="PIRSF004553">
    <property type="entry name" value="CHP00095"/>
    <property type="match status" value="1"/>
</dbReference>
<keyword evidence="5" id="KW-1185">Reference proteome</keyword>
<organism evidence="4 5">
    <name type="scientific">Lacimicrobium alkaliphilum</name>
    <dbReference type="NCBI Taxonomy" id="1526571"/>
    <lineage>
        <taxon>Bacteria</taxon>
        <taxon>Pseudomonadati</taxon>
        <taxon>Pseudomonadota</taxon>
        <taxon>Gammaproteobacteria</taxon>
        <taxon>Alteromonadales</taxon>
        <taxon>Alteromonadaceae</taxon>
        <taxon>Lacimicrobium</taxon>
    </lineage>
</organism>